<evidence type="ECO:0000256" key="4">
    <source>
        <dbReference type="ARBA" id="ARBA00022692"/>
    </source>
</evidence>
<dbReference type="EMBL" id="JF429410">
    <property type="protein sequence ID" value="AEQ20452.1"/>
    <property type="molecule type" value="Genomic_DNA"/>
</dbReference>
<evidence type="ECO:0000259" key="9">
    <source>
        <dbReference type="Pfam" id="PF12704"/>
    </source>
</evidence>
<name>G4WVK0_9BACT</name>
<feature type="transmembrane region" description="Helical" evidence="7">
    <location>
        <begin position="363"/>
        <end position="385"/>
    </location>
</feature>
<dbReference type="GO" id="GO:0044874">
    <property type="term" value="P:lipoprotein localization to outer membrane"/>
    <property type="evidence" value="ECO:0007669"/>
    <property type="project" value="TreeGrafter"/>
</dbReference>
<keyword evidence="5 7" id="KW-1133">Transmembrane helix</keyword>
<evidence type="ECO:0000256" key="6">
    <source>
        <dbReference type="ARBA" id="ARBA00023136"/>
    </source>
</evidence>
<protein>
    <submittedName>
        <fullName evidence="10">LolE permease component of an ABC-transporter system</fullName>
    </submittedName>
</protein>
<dbReference type="InterPro" id="IPR003838">
    <property type="entry name" value="ABC3_permease_C"/>
</dbReference>
<comment type="similarity">
    <text evidence="2">Belongs to the ABC-4 integral membrane protein family. LolC/E subfamily.</text>
</comment>
<dbReference type="AlphaFoldDB" id="G4WVK0"/>
<keyword evidence="6 7" id="KW-0472">Membrane</keyword>
<evidence type="ECO:0000256" key="3">
    <source>
        <dbReference type="ARBA" id="ARBA00022475"/>
    </source>
</evidence>
<dbReference type="InterPro" id="IPR025857">
    <property type="entry name" value="MacB_PCD"/>
</dbReference>
<keyword evidence="4 7" id="KW-0812">Transmembrane</keyword>
<dbReference type="PANTHER" id="PTHR30489">
    <property type="entry name" value="LIPOPROTEIN-RELEASING SYSTEM TRANSMEMBRANE PROTEIN LOLE"/>
    <property type="match status" value="1"/>
</dbReference>
<dbReference type="PANTHER" id="PTHR30489:SF0">
    <property type="entry name" value="LIPOPROTEIN-RELEASING SYSTEM TRANSMEMBRANE PROTEIN LOLE"/>
    <property type="match status" value="1"/>
</dbReference>
<reference evidence="10" key="1">
    <citation type="journal article" date="2004" name="Appl. Environ. Microbiol.">
        <title>Long-chain N-acyltyrosine synthases from environmental DNA.</title>
        <authorList>
            <person name="Brady S.F."/>
            <person name="Chao C.J."/>
            <person name="Clardy J."/>
        </authorList>
    </citation>
    <scope>NUCLEOTIDE SEQUENCE</scope>
</reference>
<feature type="domain" description="MacB-like periplasmic core" evidence="9">
    <location>
        <begin position="16"/>
        <end position="236"/>
    </location>
</feature>
<accession>G4WVK0</accession>
<evidence type="ECO:0000256" key="2">
    <source>
        <dbReference type="ARBA" id="ARBA00005236"/>
    </source>
</evidence>
<sequence>MLKLALRNVFRQKLRTGMTMAAIVLGVVALILSGGFVQDVYYQLGESLIHSQSGHVQVSRAGFQAHGTRSPEKFLIGGPDSVRQALVNRSEVDDVMARINFSGLISNGRSNWPIVGEGVEPDKEAKLGTHFKVVEGRRLEKGDAYGVVVGDGVAQALKLRIGEHATLLLNTAEGALNSLEFEVVGTFQSFSKEYDSRAVRISLAAAHELLGTQGVNSLVMALKRTADTQKVTAAVASQLDNKQFEVRTWEQLNDFYASTVALYERQFGVLQVIILVMVLLSVGNSVNMSAFERVGEFGTMMALGNRSGVVFRLVLTENVVLGLCGGGLGVALGLIFAGTISAVGIPMPPPPNANIGYIAHIRVLPSTVVEAFGVGLCATLLAALFPAWRVSRTAVVDALRQNV</sequence>
<organism evidence="10">
    <name type="scientific">uncultured bacterium CSL132</name>
    <dbReference type="NCBI Taxonomy" id="1091568"/>
    <lineage>
        <taxon>Bacteria</taxon>
        <taxon>environmental samples</taxon>
    </lineage>
</organism>
<dbReference type="InterPro" id="IPR051447">
    <property type="entry name" value="Lipoprotein-release_system"/>
</dbReference>
<feature type="transmembrane region" description="Helical" evidence="7">
    <location>
        <begin position="268"/>
        <end position="291"/>
    </location>
</feature>
<comment type="subcellular location">
    <subcellularLocation>
        <location evidence="1">Cell membrane</location>
        <topology evidence="1">Multi-pass membrane protein</topology>
    </subcellularLocation>
</comment>
<evidence type="ECO:0000256" key="1">
    <source>
        <dbReference type="ARBA" id="ARBA00004651"/>
    </source>
</evidence>
<evidence type="ECO:0000256" key="5">
    <source>
        <dbReference type="ARBA" id="ARBA00022989"/>
    </source>
</evidence>
<feature type="transmembrane region" description="Helical" evidence="7">
    <location>
        <begin position="319"/>
        <end position="343"/>
    </location>
</feature>
<evidence type="ECO:0000256" key="7">
    <source>
        <dbReference type="SAM" id="Phobius"/>
    </source>
</evidence>
<reference evidence="10" key="2">
    <citation type="journal article" date="2011" name="J. Bacteriol.">
        <title>Long-chain N-acyl amino acid synthases are linked to the putative PEP-CTERM/exosortase protein-sorting system in Gram-negative bacteria.</title>
        <authorList>
            <person name="Craig J.W."/>
            <person name="Cherry M.A."/>
            <person name="Brady S.F."/>
        </authorList>
    </citation>
    <scope>NUCLEOTIDE SEQUENCE</scope>
</reference>
<evidence type="ECO:0000313" key="10">
    <source>
        <dbReference type="EMBL" id="AEQ20452.1"/>
    </source>
</evidence>
<feature type="domain" description="ABC3 transporter permease C-terminal" evidence="8">
    <location>
        <begin position="272"/>
        <end position="393"/>
    </location>
</feature>
<dbReference type="Pfam" id="PF02687">
    <property type="entry name" value="FtsX"/>
    <property type="match status" value="1"/>
</dbReference>
<dbReference type="GO" id="GO:0098797">
    <property type="term" value="C:plasma membrane protein complex"/>
    <property type="evidence" value="ECO:0007669"/>
    <property type="project" value="TreeGrafter"/>
</dbReference>
<proteinExistence type="inferred from homology"/>
<evidence type="ECO:0000259" key="8">
    <source>
        <dbReference type="Pfam" id="PF02687"/>
    </source>
</evidence>
<keyword evidence="3" id="KW-1003">Cell membrane</keyword>
<dbReference type="Pfam" id="PF12704">
    <property type="entry name" value="MacB_PCD"/>
    <property type="match status" value="1"/>
</dbReference>